<keyword evidence="5" id="KW-1185">Reference proteome</keyword>
<dbReference type="GeneID" id="16025031"/>
<evidence type="ECO:0000313" key="6">
    <source>
        <dbReference type="Proteomes" id="UP000546917"/>
    </source>
</evidence>
<dbReference type="GO" id="GO:0044272">
    <property type="term" value="P:sulfur compound biosynthetic process"/>
    <property type="evidence" value="ECO:0007669"/>
    <property type="project" value="UniProtKB-ARBA"/>
</dbReference>
<dbReference type="PANTHER" id="PTHR43380">
    <property type="entry name" value="2-OXOISOVALERATE DEHYDROGENASE SUBUNIT ALPHA, MITOCHONDRIAL"/>
    <property type="match status" value="1"/>
</dbReference>
<dbReference type="EMBL" id="CP015363">
    <property type="protein sequence ID" value="ARD85595.1"/>
    <property type="molecule type" value="Genomic_DNA"/>
</dbReference>
<evidence type="ECO:0000313" key="3">
    <source>
        <dbReference type="EMBL" id="ARD85595.1"/>
    </source>
</evidence>
<dbReference type="Gene3D" id="3.40.50.970">
    <property type="match status" value="1"/>
</dbReference>
<dbReference type="InterPro" id="IPR050771">
    <property type="entry name" value="Alpha-ketoacid_DH_E1_comp"/>
</dbReference>
<dbReference type="InterPro" id="IPR001017">
    <property type="entry name" value="DH_E1"/>
</dbReference>
<feature type="domain" description="Dehydrogenase E1 component" evidence="2">
    <location>
        <begin position="17"/>
        <end position="319"/>
    </location>
</feature>
<dbReference type="Proteomes" id="UP000546917">
    <property type="component" value="Unassembled WGS sequence"/>
</dbReference>
<dbReference type="EMBL" id="JABGBP010000319">
    <property type="protein sequence ID" value="NOL60874.1"/>
    <property type="molecule type" value="Genomic_DNA"/>
</dbReference>
<dbReference type="Pfam" id="PF00676">
    <property type="entry name" value="E1_dh"/>
    <property type="match status" value="1"/>
</dbReference>
<evidence type="ECO:0000259" key="2">
    <source>
        <dbReference type="Pfam" id="PF00676"/>
    </source>
</evidence>
<protein>
    <submittedName>
        <fullName evidence="3">Pyruvate dehydrogenase E1 component alpha subunit</fullName>
    </submittedName>
    <submittedName>
        <fullName evidence="4">Thiamine pyrophosphate-dependent dehydrogenase E1 component subunit alpha</fullName>
    </submittedName>
</protein>
<dbReference type="SUPFAM" id="SSF52518">
    <property type="entry name" value="Thiamin diphosphate-binding fold (THDP-binding)"/>
    <property type="match status" value="1"/>
</dbReference>
<dbReference type="GO" id="GO:0016624">
    <property type="term" value="F:oxidoreductase activity, acting on the aldehyde or oxo group of donors, disulfide as acceptor"/>
    <property type="evidence" value="ECO:0007669"/>
    <property type="project" value="InterPro"/>
</dbReference>
<evidence type="ECO:0000256" key="1">
    <source>
        <dbReference type="ARBA" id="ARBA00023002"/>
    </source>
</evidence>
<reference evidence="3 5" key="1">
    <citation type="submission" date="2011-10" db="EMBL/GenBank/DDBJ databases">
        <title>Metabolic and evolutionary patterns in the extreme acidophile Ferroplasma acidiphilum.</title>
        <authorList>
            <person name="Golyshina O.V."/>
            <person name="Kozyavkin S.A."/>
            <person name="Tatusov R.L."/>
            <person name="Slesarev A.I."/>
            <person name="Golyshin P.N."/>
        </authorList>
    </citation>
    <scope>NUCLEOTIDE SEQUENCE [LARGE SCALE GENOMIC DNA]</scope>
    <source>
        <strain evidence="3">Berkeley</strain>
        <strain evidence="5">Y</strain>
    </source>
</reference>
<dbReference type="AlphaFoldDB" id="A0A1V0N681"/>
<dbReference type="GO" id="GO:0009083">
    <property type="term" value="P:branched-chain amino acid catabolic process"/>
    <property type="evidence" value="ECO:0007669"/>
    <property type="project" value="TreeGrafter"/>
</dbReference>
<evidence type="ECO:0000313" key="5">
    <source>
        <dbReference type="Proteomes" id="UP000192050"/>
    </source>
</evidence>
<evidence type="ECO:0000313" key="4">
    <source>
        <dbReference type="EMBL" id="NOL60874.1"/>
    </source>
</evidence>
<dbReference type="CDD" id="cd02000">
    <property type="entry name" value="TPP_E1_PDC_ADC_BCADC"/>
    <property type="match status" value="1"/>
</dbReference>
<dbReference type="RefSeq" id="WP_009886898.1">
    <property type="nucleotide sequence ID" value="NZ_CP015363.1"/>
</dbReference>
<accession>A0A1V0N681</accession>
<keyword evidence="3" id="KW-0670">Pyruvate</keyword>
<organism evidence="3 5">
    <name type="scientific">Ferroplasma acidiphilum</name>
    <dbReference type="NCBI Taxonomy" id="74969"/>
    <lineage>
        <taxon>Archaea</taxon>
        <taxon>Methanobacteriati</taxon>
        <taxon>Thermoplasmatota</taxon>
        <taxon>Thermoplasmata</taxon>
        <taxon>Thermoplasmatales</taxon>
        <taxon>Ferroplasmaceae</taxon>
        <taxon>Ferroplasma</taxon>
    </lineage>
</organism>
<dbReference type="GeneID" id="31677247"/>
<keyword evidence="1" id="KW-0560">Oxidoreductase</keyword>
<gene>
    <name evidence="3" type="ORF">FAD_1756</name>
    <name evidence="4" type="ORF">HLB00_08560</name>
</gene>
<sequence length="344" mass="38988">MIEETDISKEGLLAAYKNIVMERLFDKKMLNASRQGFLPFYIPLMGHEAIHIGMGMAIRDEDFFYPYYRDFGVLIQMGIPIDTILSQVFATATDNEIGRDMPDHFSLKKYNIGAVITPVAGHLTSATGIAYAKKYRKESGSVITTFGDGATSTPDFHVAMNFAGVYKLPMVFFCENNQFAISVPTYPTDDKAFNQTYEETRGAIYKKAESYGFSGIRIDGTNFIEVYRATRKALENASEDPILIEAMTYRMGPHSTADDPNKYRTDRVPEGSEKDPLIVSQKLLKDMKVITDLDIKQINDEMEETTSKLIDTYEKAPKPDKETMMGNLYEEEPWYISEERGDIQ</sequence>
<dbReference type="Proteomes" id="UP000192050">
    <property type="component" value="Chromosome"/>
</dbReference>
<proteinExistence type="predicted"/>
<dbReference type="KEGG" id="fai:FAD_1756"/>
<dbReference type="PANTHER" id="PTHR43380:SF1">
    <property type="entry name" value="2-OXOISOVALERATE DEHYDROGENASE SUBUNIT ALPHA, MITOCHONDRIAL"/>
    <property type="match status" value="1"/>
</dbReference>
<name>A0A1V0N681_9ARCH</name>
<reference evidence="4 6" key="2">
    <citation type="submission" date="2020-05" db="EMBL/GenBank/DDBJ databases">
        <authorList>
            <person name="Zhang R."/>
        </authorList>
    </citation>
    <scope>NUCLEOTIDE SEQUENCE [LARGE SCALE GENOMIC DNA]</scope>
    <source>
        <strain evidence="4 6">DSM 28986</strain>
    </source>
</reference>
<dbReference type="InterPro" id="IPR029061">
    <property type="entry name" value="THDP-binding"/>
</dbReference>
<dbReference type="OrthoDB" id="25266at2157"/>
<dbReference type="STRING" id="74969.FAD_1756"/>